<name>A0A4Y7JGT9_PAPSO</name>
<evidence type="ECO:0000313" key="1">
    <source>
        <dbReference type="EMBL" id="RZC59262.1"/>
    </source>
</evidence>
<dbReference type="EMBL" id="CM010718">
    <property type="protein sequence ID" value="RZC59262.1"/>
    <property type="molecule type" value="Genomic_DNA"/>
</dbReference>
<gene>
    <name evidence="1" type="ORF">C5167_006567</name>
</gene>
<protein>
    <submittedName>
        <fullName evidence="1">Uncharacterized protein</fullName>
    </submittedName>
</protein>
<dbReference type="Gramene" id="RZC59262">
    <property type="protein sequence ID" value="RZC59262"/>
    <property type="gene ID" value="C5167_006567"/>
</dbReference>
<evidence type="ECO:0000313" key="2">
    <source>
        <dbReference type="Proteomes" id="UP000316621"/>
    </source>
</evidence>
<dbReference type="Proteomes" id="UP000316621">
    <property type="component" value="Chromosome 4"/>
</dbReference>
<dbReference type="AlphaFoldDB" id="A0A4Y7JGT9"/>
<sequence>MDRNKMNITLQPSQYISTSAVILQLLIREWKLDSVTRSQYLEHHQRRSVVEEKDERGAEVFGGPSSELKSACNSALMKLVGKILLKGDNITLMQTA</sequence>
<keyword evidence="2" id="KW-1185">Reference proteome</keyword>
<accession>A0A4Y7JGT9</accession>
<reference evidence="1 2" key="1">
    <citation type="journal article" date="2018" name="Science">
        <title>The opium poppy genome and morphinan production.</title>
        <authorList>
            <person name="Guo L."/>
            <person name="Winzer T."/>
            <person name="Yang X."/>
            <person name="Li Y."/>
            <person name="Ning Z."/>
            <person name="He Z."/>
            <person name="Teodor R."/>
            <person name="Lu Y."/>
            <person name="Bowser T.A."/>
            <person name="Graham I.A."/>
            <person name="Ye K."/>
        </authorList>
    </citation>
    <scope>NUCLEOTIDE SEQUENCE [LARGE SCALE GENOMIC DNA]</scope>
    <source>
        <strain evidence="2">cv. HN1</strain>
        <tissue evidence="1">Leaves</tissue>
    </source>
</reference>
<proteinExistence type="predicted"/>
<organism evidence="1 2">
    <name type="scientific">Papaver somniferum</name>
    <name type="common">Opium poppy</name>
    <dbReference type="NCBI Taxonomy" id="3469"/>
    <lineage>
        <taxon>Eukaryota</taxon>
        <taxon>Viridiplantae</taxon>
        <taxon>Streptophyta</taxon>
        <taxon>Embryophyta</taxon>
        <taxon>Tracheophyta</taxon>
        <taxon>Spermatophyta</taxon>
        <taxon>Magnoliopsida</taxon>
        <taxon>Ranunculales</taxon>
        <taxon>Papaveraceae</taxon>
        <taxon>Papaveroideae</taxon>
        <taxon>Papaver</taxon>
    </lineage>
</organism>